<dbReference type="InterPro" id="IPR002509">
    <property type="entry name" value="NODB_dom"/>
</dbReference>
<dbReference type="PANTHER" id="PTHR43123">
    <property type="entry name" value="POLYSACCHARIDE DEACETYLASE-RELATED"/>
    <property type="match status" value="1"/>
</dbReference>
<proteinExistence type="inferred from homology"/>
<dbReference type="EMBL" id="JBHRTR010000028">
    <property type="protein sequence ID" value="MFC3228491.1"/>
    <property type="molecule type" value="Genomic_DNA"/>
</dbReference>
<protein>
    <recommendedName>
        <fullName evidence="3">Chitooligosaccharide deacetylase</fullName>
    </recommendedName>
    <alternativeName>
        <fullName evidence="4">Nodulation protein B</fullName>
    </alternativeName>
</protein>
<evidence type="ECO:0000256" key="3">
    <source>
        <dbReference type="ARBA" id="ARBA00020071"/>
    </source>
</evidence>
<dbReference type="PANTHER" id="PTHR43123:SF1">
    <property type="entry name" value="POLYSACCHARIDE DEACETYLASE-RELATED"/>
    <property type="match status" value="1"/>
</dbReference>
<organism evidence="6 7">
    <name type="scientific">Marinibaculum pumilum</name>
    <dbReference type="NCBI Taxonomy" id="1766165"/>
    <lineage>
        <taxon>Bacteria</taxon>
        <taxon>Pseudomonadati</taxon>
        <taxon>Pseudomonadota</taxon>
        <taxon>Alphaproteobacteria</taxon>
        <taxon>Rhodospirillales</taxon>
        <taxon>Rhodospirillaceae</taxon>
        <taxon>Marinibaculum</taxon>
    </lineage>
</organism>
<comment type="caution">
    <text evidence="6">The sequence shown here is derived from an EMBL/GenBank/DDBJ whole genome shotgun (WGS) entry which is preliminary data.</text>
</comment>
<gene>
    <name evidence="6" type="ORF">ACFOGJ_14700</name>
</gene>
<evidence type="ECO:0000313" key="7">
    <source>
        <dbReference type="Proteomes" id="UP001595528"/>
    </source>
</evidence>
<evidence type="ECO:0000256" key="4">
    <source>
        <dbReference type="ARBA" id="ARBA00032976"/>
    </source>
</evidence>
<dbReference type="InterPro" id="IPR011330">
    <property type="entry name" value="Glyco_hydro/deAcase_b/a-brl"/>
</dbReference>
<dbReference type="PROSITE" id="PS51677">
    <property type="entry name" value="NODB"/>
    <property type="match status" value="1"/>
</dbReference>
<keyword evidence="7" id="KW-1185">Reference proteome</keyword>
<evidence type="ECO:0000313" key="6">
    <source>
        <dbReference type="EMBL" id="MFC3228491.1"/>
    </source>
</evidence>
<comment type="similarity">
    <text evidence="2">Belongs to the polysaccharide deacetylase family.</text>
</comment>
<dbReference type="SUPFAM" id="SSF88713">
    <property type="entry name" value="Glycoside hydrolase/deacetylase"/>
    <property type="match status" value="1"/>
</dbReference>
<reference evidence="7" key="1">
    <citation type="journal article" date="2019" name="Int. J. Syst. Evol. Microbiol.">
        <title>The Global Catalogue of Microorganisms (GCM) 10K type strain sequencing project: providing services to taxonomists for standard genome sequencing and annotation.</title>
        <authorList>
            <consortium name="The Broad Institute Genomics Platform"/>
            <consortium name="The Broad Institute Genome Sequencing Center for Infectious Disease"/>
            <person name="Wu L."/>
            <person name="Ma J."/>
        </authorList>
    </citation>
    <scope>NUCLEOTIDE SEQUENCE [LARGE SCALE GENOMIC DNA]</scope>
    <source>
        <strain evidence="7">KCTC 42964</strain>
    </source>
</reference>
<feature type="domain" description="NodB homology" evidence="5">
    <location>
        <begin position="76"/>
        <end position="294"/>
    </location>
</feature>
<evidence type="ECO:0000256" key="2">
    <source>
        <dbReference type="ARBA" id="ARBA00010973"/>
    </source>
</evidence>
<dbReference type="Proteomes" id="UP001595528">
    <property type="component" value="Unassembled WGS sequence"/>
</dbReference>
<name>A0ABV7L1G0_9PROT</name>
<dbReference type="RefSeq" id="WP_379901651.1">
    <property type="nucleotide sequence ID" value="NZ_JBHRTR010000028.1"/>
</dbReference>
<evidence type="ECO:0000259" key="5">
    <source>
        <dbReference type="PROSITE" id="PS51677"/>
    </source>
</evidence>
<evidence type="ECO:0000256" key="1">
    <source>
        <dbReference type="ARBA" id="ARBA00003236"/>
    </source>
</evidence>
<dbReference type="Gene3D" id="3.20.20.370">
    <property type="entry name" value="Glycoside hydrolase/deacetylase"/>
    <property type="match status" value="1"/>
</dbReference>
<sequence>MTRKPFAFADVPGPRRDMPGYGRHVPRVRWPGDARIAVSLVINYEEGSEYSHPGGDGRNDGLAELIYDMDPQYRDLCVESVFEYGSRAGIWRLERLLTEFRLPVTFYACAAALELNPEVGAWIAEAGHEPCSHGWRWEEVWKLSREEEREHIQWAIESIRETTGQRPQGWYCRYGPSVNTRELIVEEGGFVYDSDAYNDDLPYHVDVNGKRHLVVPYSMTYNDGKFGALPAYGSPTDFADNLKRGFDQLYAEGETHPRMMSVGLHPRLIGQASRIHALREFIEHALGHDRVWFCRRIDIANWWLKHGENFSA</sequence>
<dbReference type="Pfam" id="PF01522">
    <property type="entry name" value="Polysacc_deac_1"/>
    <property type="match status" value="1"/>
</dbReference>
<comment type="function">
    <text evidence="1">Is involved in generating a small heat-stable compound (Nod), an acylated oligomer of N-acetylglucosamine, that stimulates mitosis in various plant protoplasts.</text>
</comment>
<accession>A0ABV7L1G0</accession>